<reference evidence="2 3" key="1">
    <citation type="submission" date="2013-02" db="EMBL/GenBank/DDBJ databases">
        <title>The complete genome sequence of Corynebacterium vitaeruminis DSM 20294.</title>
        <authorList>
            <person name="Ruckert C."/>
            <person name="Albersmeier A."/>
            <person name="Kalinowski J."/>
        </authorList>
    </citation>
    <scope>NUCLEOTIDE SEQUENCE [LARGE SCALE GENOMIC DNA]</scope>
    <source>
        <strain evidence="3">ATCC 10234</strain>
    </source>
</reference>
<evidence type="ECO:0000313" key="3">
    <source>
        <dbReference type="Proteomes" id="UP000019222"/>
    </source>
</evidence>
<dbReference type="STRING" id="1224164.B843_12770"/>
<feature type="domain" description="NAD(P)-binding" evidence="1">
    <location>
        <begin position="14"/>
        <end position="200"/>
    </location>
</feature>
<dbReference type="InterPro" id="IPR036291">
    <property type="entry name" value="NAD(P)-bd_dom_sf"/>
</dbReference>
<gene>
    <name evidence="2" type="ORF">B843_12770</name>
</gene>
<proteinExistence type="predicted"/>
<keyword evidence="3" id="KW-1185">Reference proteome</keyword>
<dbReference type="Pfam" id="PF13460">
    <property type="entry name" value="NAD_binding_10"/>
    <property type="match status" value="1"/>
</dbReference>
<sequence length="223" mass="23305">MTTNTTASKILYIGGHGKVALLATPLLVQAGHSVDSLVRNPAYAPELEALGAGVVVRDLTKQAAADWAELFSNYDLVIWGAGNGGRAGAQATLDIDRDGALATIDALESMDRPPRYVMISYLGATLREESNDGSSWDAYVKAKKAVDLRLGASKLDYLILGPSSLTDEPAVGIEVVADDSPAAGTHTARELVAQVIAEVAGREEFPASPLAFIDGQDPVSSIA</sequence>
<dbReference type="EMBL" id="CP004353">
    <property type="protein sequence ID" value="AHI23930.1"/>
    <property type="molecule type" value="Genomic_DNA"/>
</dbReference>
<dbReference type="PATRIC" id="fig|1224164.3.peg.2578"/>
<evidence type="ECO:0000259" key="1">
    <source>
        <dbReference type="Pfam" id="PF13460"/>
    </source>
</evidence>
<dbReference type="PANTHER" id="PTHR15020">
    <property type="entry name" value="FLAVIN REDUCTASE-RELATED"/>
    <property type="match status" value="1"/>
</dbReference>
<dbReference type="PANTHER" id="PTHR15020:SF50">
    <property type="entry name" value="UPF0659 PROTEIN YMR090W"/>
    <property type="match status" value="1"/>
</dbReference>
<dbReference type="RefSeq" id="WP_034652160.1">
    <property type="nucleotide sequence ID" value="NZ_CP004353.1"/>
</dbReference>
<accession>W5Y515</accession>
<name>W5Y515_9CORY</name>
<evidence type="ECO:0000313" key="2">
    <source>
        <dbReference type="EMBL" id="AHI23930.1"/>
    </source>
</evidence>
<dbReference type="eggNOG" id="COG0702">
    <property type="taxonomic scope" value="Bacteria"/>
</dbReference>
<dbReference type="Gene3D" id="3.40.50.720">
    <property type="entry name" value="NAD(P)-binding Rossmann-like Domain"/>
    <property type="match status" value="1"/>
</dbReference>
<dbReference type="KEGG" id="cvt:B843_12770"/>
<dbReference type="Proteomes" id="UP000019222">
    <property type="component" value="Chromosome"/>
</dbReference>
<dbReference type="InterPro" id="IPR016040">
    <property type="entry name" value="NAD(P)-bd_dom"/>
</dbReference>
<organism evidence="2 3">
    <name type="scientific">Corynebacterium vitaeruminis DSM 20294</name>
    <dbReference type="NCBI Taxonomy" id="1224164"/>
    <lineage>
        <taxon>Bacteria</taxon>
        <taxon>Bacillati</taxon>
        <taxon>Actinomycetota</taxon>
        <taxon>Actinomycetes</taxon>
        <taxon>Mycobacteriales</taxon>
        <taxon>Corynebacteriaceae</taxon>
        <taxon>Corynebacterium</taxon>
    </lineage>
</organism>
<dbReference type="HOGENOM" id="CLU_025711_1_1_11"/>
<dbReference type="AlphaFoldDB" id="W5Y515"/>
<dbReference type="SUPFAM" id="SSF51735">
    <property type="entry name" value="NAD(P)-binding Rossmann-fold domains"/>
    <property type="match status" value="1"/>
</dbReference>
<protein>
    <recommendedName>
        <fullName evidence="1">NAD(P)-binding domain-containing protein</fullName>
    </recommendedName>
</protein>